<dbReference type="EMBL" id="AGDV01000006">
    <property type="protein sequence ID" value="EMB34860.1"/>
    <property type="molecule type" value="Genomic_DNA"/>
</dbReference>
<dbReference type="GO" id="GO:0004643">
    <property type="term" value="F:phosphoribosylaminoimidazolecarboxamide formyltransferase activity"/>
    <property type="evidence" value="ECO:0007669"/>
    <property type="project" value="UniProtKB-UniRule"/>
</dbReference>
<evidence type="ECO:0000256" key="3">
    <source>
        <dbReference type="ARBA" id="ARBA00007667"/>
    </source>
</evidence>
<dbReference type="PROSITE" id="PS51855">
    <property type="entry name" value="MGS"/>
    <property type="match status" value="1"/>
</dbReference>
<evidence type="ECO:0000256" key="5">
    <source>
        <dbReference type="ARBA" id="ARBA00022755"/>
    </source>
</evidence>
<evidence type="ECO:0000256" key="8">
    <source>
        <dbReference type="HAMAP-Rule" id="MF_00139"/>
    </source>
</evidence>
<comment type="pathway">
    <text evidence="2 8">Purine metabolism; IMP biosynthesis via de novo pathway; 5-formamido-1-(5-phospho-D-ribosyl)imidazole-4-carboxamide from 5-amino-1-(5-phospho-D-ribosyl)imidazole-4-carboxamide (10-formyl THF route): step 1/1.</text>
</comment>
<dbReference type="Pfam" id="PF01808">
    <property type="entry name" value="AICARFT_IMPCHas"/>
    <property type="match status" value="1"/>
</dbReference>
<dbReference type="Gene3D" id="3.40.140.20">
    <property type="match status" value="2"/>
</dbReference>
<evidence type="ECO:0000256" key="7">
    <source>
        <dbReference type="ARBA" id="ARBA00023268"/>
    </source>
</evidence>
<comment type="caution">
    <text evidence="10">The sequence shown here is derived from an EMBL/GenBank/DDBJ whole genome shotgun (WGS) entry which is preliminary data.</text>
</comment>
<evidence type="ECO:0000313" key="10">
    <source>
        <dbReference type="EMBL" id="EMB34860.1"/>
    </source>
</evidence>
<dbReference type="PANTHER" id="PTHR11692">
    <property type="entry name" value="BIFUNCTIONAL PURINE BIOSYNTHESIS PROTEIN PURH"/>
    <property type="match status" value="1"/>
</dbReference>
<dbReference type="Pfam" id="PF02142">
    <property type="entry name" value="MGS"/>
    <property type="match status" value="1"/>
</dbReference>
<dbReference type="HOGENOM" id="CLU_016316_5_2_12"/>
<dbReference type="UniPathway" id="UPA00074">
    <property type="reaction ID" value="UER00133"/>
</dbReference>
<organism evidence="10">
    <name type="scientific">Treponema denticola H-22</name>
    <dbReference type="NCBI Taxonomy" id="999432"/>
    <lineage>
        <taxon>Bacteria</taxon>
        <taxon>Pseudomonadati</taxon>
        <taxon>Spirochaetota</taxon>
        <taxon>Spirochaetia</taxon>
        <taxon>Spirochaetales</taxon>
        <taxon>Treponemataceae</taxon>
        <taxon>Treponema</taxon>
    </lineage>
</organism>
<dbReference type="InterPro" id="IPR024051">
    <property type="entry name" value="AICAR_Tfase_dup_dom_sf"/>
</dbReference>
<evidence type="ECO:0000256" key="6">
    <source>
        <dbReference type="ARBA" id="ARBA00022801"/>
    </source>
</evidence>
<accession>A0A0E2E6G1</accession>
<dbReference type="SUPFAM" id="SSF53927">
    <property type="entry name" value="Cytidine deaminase-like"/>
    <property type="match status" value="1"/>
</dbReference>
<name>A0A0E2E6G1_TREDN</name>
<evidence type="ECO:0000256" key="1">
    <source>
        <dbReference type="ARBA" id="ARBA00004844"/>
    </source>
</evidence>
<dbReference type="FunFam" id="3.40.50.1380:FF:000001">
    <property type="entry name" value="Bifunctional purine biosynthesis protein PurH"/>
    <property type="match status" value="1"/>
</dbReference>
<dbReference type="CDD" id="cd01421">
    <property type="entry name" value="IMPCH"/>
    <property type="match status" value="1"/>
</dbReference>
<gene>
    <name evidence="8" type="primary">purH</name>
    <name evidence="10" type="ORF">HMPREF9726_00626</name>
</gene>
<comment type="similarity">
    <text evidence="3 8">Belongs to the PurH family.</text>
</comment>
<evidence type="ECO:0000256" key="2">
    <source>
        <dbReference type="ARBA" id="ARBA00004954"/>
    </source>
</evidence>
<dbReference type="SMART" id="SM00798">
    <property type="entry name" value="AICARFT_IMPCHas"/>
    <property type="match status" value="1"/>
</dbReference>
<evidence type="ECO:0000259" key="9">
    <source>
        <dbReference type="PROSITE" id="PS51855"/>
    </source>
</evidence>
<dbReference type="InterPro" id="IPR016193">
    <property type="entry name" value="Cytidine_deaminase-like"/>
</dbReference>
<dbReference type="RefSeq" id="WP_002683370.1">
    <property type="nucleotide sequence ID" value="NZ_CM001795.1"/>
</dbReference>
<dbReference type="InterPro" id="IPR011607">
    <property type="entry name" value="MGS-like_dom"/>
</dbReference>
<dbReference type="GO" id="GO:0005829">
    <property type="term" value="C:cytosol"/>
    <property type="evidence" value="ECO:0007669"/>
    <property type="project" value="TreeGrafter"/>
</dbReference>
<comment type="catalytic activity">
    <reaction evidence="8">
        <text>(6R)-10-formyltetrahydrofolate + 5-amino-1-(5-phospho-beta-D-ribosyl)imidazole-4-carboxamide = 5-formamido-1-(5-phospho-D-ribosyl)imidazole-4-carboxamide + (6S)-5,6,7,8-tetrahydrofolate</text>
        <dbReference type="Rhea" id="RHEA:22192"/>
        <dbReference type="ChEBI" id="CHEBI:57453"/>
        <dbReference type="ChEBI" id="CHEBI:58467"/>
        <dbReference type="ChEBI" id="CHEBI:58475"/>
        <dbReference type="ChEBI" id="CHEBI:195366"/>
        <dbReference type="EC" id="2.1.2.3"/>
    </reaction>
</comment>
<dbReference type="EC" id="3.5.4.10" evidence="8"/>
<feature type="domain" description="MGS-like" evidence="9">
    <location>
        <begin position="1"/>
        <end position="143"/>
    </location>
</feature>
<keyword evidence="4 8" id="KW-0808">Transferase</keyword>
<dbReference type="Proteomes" id="UP000011705">
    <property type="component" value="Chromosome"/>
</dbReference>
<comment type="pathway">
    <text evidence="1 8">Purine metabolism; IMP biosynthesis via de novo pathway; IMP from 5-formamido-1-(5-phospho-D-ribosyl)imidazole-4-carboxamide: step 1/1.</text>
</comment>
<dbReference type="NCBIfam" id="NF002049">
    <property type="entry name" value="PRK00881.1"/>
    <property type="match status" value="1"/>
</dbReference>
<dbReference type="EC" id="2.1.2.3" evidence="8"/>
<dbReference type="SUPFAM" id="SSF52335">
    <property type="entry name" value="Methylglyoxal synthase-like"/>
    <property type="match status" value="1"/>
</dbReference>
<dbReference type="InterPro" id="IPR002695">
    <property type="entry name" value="PurH-like"/>
</dbReference>
<comment type="domain">
    <text evidence="8">The IMP cyclohydrolase activity resides in the N-terminal region.</text>
</comment>
<dbReference type="Gene3D" id="3.40.50.1380">
    <property type="entry name" value="Methylglyoxal synthase-like domain"/>
    <property type="match status" value="1"/>
</dbReference>
<keyword evidence="6 8" id="KW-0378">Hydrolase</keyword>
<dbReference type="HAMAP" id="MF_00139">
    <property type="entry name" value="PurH"/>
    <property type="match status" value="1"/>
</dbReference>
<dbReference type="PANTHER" id="PTHR11692:SF0">
    <property type="entry name" value="BIFUNCTIONAL PURINE BIOSYNTHESIS PROTEIN ATIC"/>
    <property type="match status" value="1"/>
</dbReference>
<dbReference type="GO" id="GO:0006189">
    <property type="term" value="P:'de novo' IMP biosynthetic process"/>
    <property type="evidence" value="ECO:0007669"/>
    <property type="project" value="UniProtKB-UniRule"/>
</dbReference>
<dbReference type="GO" id="GO:0003937">
    <property type="term" value="F:IMP cyclohydrolase activity"/>
    <property type="evidence" value="ECO:0007669"/>
    <property type="project" value="UniProtKB-UniRule"/>
</dbReference>
<dbReference type="NCBIfam" id="TIGR00355">
    <property type="entry name" value="purH"/>
    <property type="match status" value="1"/>
</dbReference>
<dbReference type="PIRSF" id="PIRSF000414">
    <property type="entry name" value="AICARFT_IMPCHas"/>
    <property type="match status" value="1"/>
</dbReference>
<sequence length="533" mass="57564">MGLVLASVSDKTGLEDFAFRLKAAGYDFIASGGTAKTLQEAGIKVKEVSEYTSSPEILGGRVKTLHPMIHGGILARDTEEDRAELKSLGFSGIDIVIANLYPFEKTISSPDSTESDCIENIDIGGVALLRAAAKNYSRVTIICDPADYDEVSSEIEKTGEIPLSLRKRLAIKAFDLCTRYDAAITSWLSGLSRLSRDMEEKASLTLCAHPGQDLRYGENPHQKAWLYTNEPKAGPLGGMVLQGKALSYNNILDADAAWRAVSMFTKPAAVVVKHLTPCGLAEINEEPAKSSSSSLPNSEVSLALRAAIDCDPVSAFGSIIALNRPFDKSSVEALGSLFVECIIAPLFTEEAKELLSGKKNLRLIEAPILQEKEAYEYKSVLGGFLKQEKDLGDPEGTEYKDAAERKAEPLERSLLQFAMKACTMVKSNAILLAAPIDLSNPQKGFCSVGIGCGQPNRVDAARQAIERAGERVKNSVLASDAFFPFPDTIEEAAKAGIKAVIQPGGSIRDYLSIEECNKHGMAMLITGVRHFKH</sequence>
<proteinExistence type="inferred from homology"/>
<dbReference type="SMART" id="SM00851">
    <property type="entry name" value="MGS"/>
    <property type="match status" value="1"/>
</dbReference>
<dbReference type="PATRIC" id="fig|999432.5.peg.652"/>
<keyword evidence="7 8" id="KW-0511">Multifunctional enzyme</keyword>
<dbReference type="AlphaFoldDB" id="A0A0E2E6G1"/>
<keyword evidence="5 8" id="KW-0658">Purine biosynthesis</keyword>
<comment type="catalytic activity">
    <reaction evidence="8">
        <text>IMP + H2O = 5-formamido-1-(5-phospho-D-ribosyl)imidazole-4-carboxamide</text>
        <dbReference type="Rhea" id="RHEA:18445"/>
        <dbReference type="ChEBI" id="CHEBI:15377"/>
        <dbReference type="ChEBI" id="CHEBI:58053"/>
        <dbReference type="ChEBI" id="CHEBI:58467"/>
        <dbReference type="EC" id="3.5.4.10"/>
    </reaction>
</comment>
<protein>
    <recommendedName>
        <fullName evidence="8">Bifunctional purine biosynthesis protein PurH</fullName>
    </recommendedName>
    <domain>
        <recommendedName>
            <fullName evidence="8">Phosphoribosylaminoimidazolecarboxamide formyltransferase</fullName>
            <ecNumber evidence="8">2.1.2.3</ecNumber>
        </recommendedName>
        <alternativeName>
            <fullName evidence="8">AICAR transformylase</fullName>
        </alternativeName>
    </domain>
    <domain>
        <recommendedName>
            <fullName evidence="8">IMP cyclohydrolase</fullName>
            <ecNumber evidence="8">3.5.4.10</ecNumber>
        </recommendedName>
        <alternativeName>
            <fullName evidence="8">ATIC</fullName>
        </alternativeName>
        <alternativeName>
            <fullName evidence="8">IMP synthase</fullName>
        </alternativeName>
        <alternativeName>
            <fullName evidence="8">Inosinicase</fullName>
        </alternativeName>
    </domain>
</protein>
<reference evidence="10" key="1">
    <citation type="submission" date="2012-01" db="EMBL/GenBank/DDBJ databases">
        <title>The Genome Sequence of Treponema denticola H-22.</title>
        <authorList>
            <consortium name="The Broad Institute Genome Sequencing Platform"/>
            <person name="Earl A."/>
            <person name="Ward D."/>
            <person name="Feldgarden M."/>
            <person name="Gevers D."/>
            <person name="Blanton J.M."/>
            <person name="Fenno C.J."/>
            <person name="Baranova O.V."/>
            <person name="Mathney J."/>
            <person name="Dewhirst F.E."/>
            <person name="Izard J."/>
            <person name="Young S.K."/>
            <person name="Zeng Q."/>
            <person name="Gargeya S."/>
            <person name="Fitzgerald M."/>
            <person name="Haas B."/>
            <person name="Abouelleil A."/>
            <person name="Alvarado L."/>
            <person name="Arachchi H.M."/>
            <person name="Berlin A."/>
            <person name="Chapman S.B."/>
            <person name="Gearin G."/>
            <person name="Goldberg J."/>
            <person name="Griggs A."/>
            <person name="Gujja S."/>
            <person name="Hansen M."/>
            <person name="Heiman D."/>
            <person name="Howarth C."/>
            <person name="Larimer J."/>
            <person name="Lui A."/>
            <person name="MacDonald P.J.P."/>
            <person name="McCowen C."/>
            <person name="Montmayeur A."/>
            <person name="Murphy C."/>
            <person name="Neiman D."/>
            <person name="Pearson M."/>
            <person name="Priest M."/>
            <person name="Roberts A."/>
            <person name="Saif S."/>
            <person name="Shea T."/>
            <person name="Sisk P."/>
            <person name="Stolte C."/>
            <person name="Sykes S."/>
            <person name="Wortman J."/>
            <person name="Nusbaum C."/>
            <person name="Birren B."/>
        </authorList>
    </citation>
    <scope>NUCLEOTIDE SEQUENCE [LARGE SCALE GENOMIC DNA]</scope>
    <source>
        <strain evidence="10">H-22</strain>
    </source>
</reference>
<evidence type="ECO:0000256" key="4">
    <source>
        <dbReference type="ARBA" id="ARBA00022679"/>
    </source>
</evidence>
<dbReference type="InterPro" id="IPR036914">
    <property type="entry name" value="MGS-like_dom_sf"/>
</dbReference>